<organism evidence="1 2">
    <name type="scientific">Arctium lappa</name>
    <name type="common">Greater burdock</name>
    <name type="synonym">Lappa major</name>
    <dbReference type="NCBI Taxonomy" id="4217"/>
    <lineage>
        <taxon>Eukaryota</taxon>
        <taxon>Viridiplantae</taxon>
        <taxon>Streptophyta</taxon>
        <taxon>Embryophyta</taxon>
        <taxon>Tracheophyta</taxon>
        <taxon>Spermatophyta</taxon>
        <taxon>Magnoliopsida</taxon>
        <taxon>eudicotyledons</taxon>
        <taxon>Gunneridae</taxon>
        <taxon>Pentapetalae</taxon>
        <taxon>asterids</taxon>
        <taxon>campanulids</taxon>
        <taxon>Asterales</taxon>
        <taxon>Asteraceae</taxon>
        <taxon>Carduoideae</taxon>
        <taxon>Cardueae</taxon>
        <taxon>Arctiinae</taxon>
        <taxon>Arctium</taxon>
    </lineage>
</organism>
<evidence type="ECO:0000313" key="1">
    <source>
        <dbReference type="EMBL" id="KAI3733838.1"/>
    </source>
</evidence>
<evidence type="ECO:0000313" key="2">
    <source>
        <dbReference type="Proteomes" id="UP001055879"/>
    </source>
</evidence>
<dbReference type="EMBL" id="CM042050">
    <property type="protein sequence ID" value="KAI3733838.1"/>
    <property type="molecule type" value="Genomic_DNA"/>
</dbReference>
<keyword evidence="2" id="KW-1185">Reference proteome</keyword>
<sequence>MSVDLIALNPKIHKDHIGAECKGHTSSNAEVQCANGDRKAMALTGKLIAHVEMNSGGKVLHDLLRHKPHDIASICPHKVHGCDLVSGQRGAVGSTIMWHYTHDGKQHSTKEIIEEIDEANQKIVFKVIDGELVEEIYKAFRLTFQVEPKQDGKQLGTWTFEFEKPNVSVPYPTSLMDYLCGIIKDMDDHATTK</sequence>
<gene>
    <name evidence="1" type="ORF">L6452_13295</name>
</gene>
<name>A0ACB9CHQ2_ARCLA</name>
<proteinExistence type="predicted"/>
<protein>
    <submittedName>
        <fullName evidence="1">Uncharacterized protein</fullName>
    </submittedName>
</protein>
<reference evidence="1 2" key="2">
    <citation type="journal article" date="2022" name="Mol. Ecol. Resour.">
        <title>The genomes of chicory, endive, great burdock and yacon provide insights into Asteraceae paleo-polyploidization history and plant inulin production.</title>
        <authorList>
            <person name="Fan W."/>
            <person name="Wang S."/>
            <person name="Wang H."/>
            <person name="Wang A."/>
            <person name="Jiang F."/>
            <person name="Liu H."/>
            <person name="Zhao H."/>
            <person name="Xu D."/>
            <person name="Zhang Y."/>
        </authorList>
    </citation>
    <scope>NUCLEOTIDE SEQUENCE [LARGE SCALE GENOMIC DNA]</scope>
    <source>
        <strain evidence="2">cv. Niubang</strain>
    </source>
</reference>
<accession>A0ACB9CHQ2</accession>
<dbReference type="Proteomes" id="UP001055879">
    <property type="component" value="Linkage Group LG04"/>
</dbReference>
<reference evidence="2" key="1">
    <citation type="journal article" date="2022" name="Mol. Ecol. Resour.">
        <title>The genomes of chicory, endive, great burdock and yacon provide insights into Asteraceae palaeo-polyploidization history and plant inulin production.</title>
        <authorList>
            <person name="Fan W."/>
            <person name="Wang S."/>
            <person name="Wang H."/>
            <person name="Wang A."/>
            <person name="Jiang F."/>
            <person name="Liu H."/>
            <person name="Zhao H."/>
            <person name="Xu D."/>
            <person name="Zhang Y."/>
        </authorList>
    </citation>
    <scope>NUCLEOTIDE SEQUENCE [LARGE SCALE GENOMIC DNA]</scope>
    <source>
        <strain evidence="2">cv. Niubang</strain>
    </source>
</reference>
<comment type="caution">
    <text evidence="1">The sequence shown here is derived from an EMBL/GenBank/DDBJ whole genome shotgun (WGS) entry which is preliminary data.</text>
</comment>